<dbReference type="SUPFAM" id="SSF110857">
    <property type="entry name" value="Gamma-glutamyl cyclotransferase-like"/>
    <property type="match status" value="1"/>
</dbReference>
<evidence type="ECO:0000313" key="3">
    <source>
        <dbReference type="EMBL" id="PPK88305.1"/>
    </source>
</evidence>
<organism evidence="3 4">
    <name type="scientific">Neolewinella xylanilytica</name>
    <dbReference type="NCBI Taxonomy" id="1514080"/>
    <lineage>
        <taxon>Bacteria</taxon>
        <taxon>Pseudomonadati</taxon>
        <taxon>Bacteroidota</taxon>
        <taxon>Saprospiria</taxon>
        <taxon>Saprospirales</taxon>
        <taxon>Lewinellaceae</taxon>
        <taxon>Neolewinella</taxon>
    </lineage>
</organism>
<dbReference type="EMBL" id="PTJC01000005">
    <property type="protein sequence ID" value="PPK88305.1"/>
    <property type="molecule type" value="Genomic_DNA"/>
</dbReference>
<protein>
    <submittedName>
        <fullName evidence="3">Gamma-glutamylcyclotransferase (GGCT)/AIG2-like uncharacterized protein YtfP</fullName>
    </submittedName>
</protein>
<evidence type="ECO:0000256" key="1">
    <source>
        <dbReference type="SAM" id="MobiDB-lite"/>
    </source>
</evidence>
<gene>
    <name evidence="3" type="ORF">CLV84_1270</name>
</gene>
<dbReference type="InterPro" id="IPR009288">
    <property type="entry name" value="AIG2-like_dom"/>
</dbReference>
<keyword evidence="4" id="KW-1185">Reference proteome</keyword>
<dbReference type="InterPro" id="IPR013024">
    <property type="entry name" value="GGCT-like"/>
</dbReference>
<proteinExistence type="predicted"/>
<dbReference type="InterPro" id="IPR036568">
    <property type="entry name" value="GGCT-like_sf"/>
</dbReference>
<comment type="caution">
    <text evidence="3">The sequence shown here is derived from an EMBL/GenBank/DDBJ whole genome shotgun (WGS) entry which is preliminary data.</text>
</comment>
<keyword evidence="3" id="KW-0808">Transferase</keyword>
<dbReference type="Pfam" id="PF06094">
    <property type="entry name" value="GGACT"/>
    <property type="match status" value="1"/>
</dbReference>
<dbReference type="GO" id="GO:0016740">
    <property type="term" value="F:transferase activity"/>
    <property type="evidence" value="ECO:0007669"/>
    <property type="project" value="UniProtKB-KW"/>
</dbReference>
<accession>A0A2S6I9Y0</accession>
<sequence>MSDSSNYLFVYGTLRSDIPSSMSKFLRRRATLVGKATVVGRLVDLGGYPGFITGEGTTKGELYRIGEEQAAETWQMLDAYEGVSGLDSDHYRRVVVDVQVGDGGRFRAQTYEYQQSAEGKTEIPHGDYPPFYRNNPAHRKFTGND</sequence>
<dbReference type="RefSeq" id="WP_104418860.1">
    <property type="nucleotide sequence ID" value="NZ_PTJC01000005.1"/>
</dbReference>
<name>A0A2S6I9Y0_9BACT</name>
<feature type="region of interest" description="Disordered" evidence="1">
    <location>
        <begin position="116"/>
        <end position="145"/>
    </location>
</feature>
<dbReference type="Proteomes" id="UP000237662">
    <property type="component" value="Unassembled WGS sequence"/>
</dbReference>
<dbReference type="AlphaFoldDB" id="A0A2S6I9Y0"/>
<evidence type="ECO:0000313" key="4">
    <source>
        <dbReference type="Proteomes" id="UP000237662"/>
    </source>
</evidence>
<feature type="compositionally biased region" description="Basic residues" evidence="1">
    <location>
        <begin position="136"/>
        <end position="145"/>
    </location>
</feature>
<dbReference type="CDD" id="cd06661">
    <property type="entry name" value="GGCT_like"/>
    <property type="match status" value="1"/>
</dbReference>
<evidence type="ECO:0000259" key="2">
    <source>
        <dbReference type="Pfam" id="PF06094"/>
    </source>
</evidence>
<dbReference type="OrthoDB" id="482277at2"/>
<reference evidence="3 4" key="1">
    <citation type="submission" date="2018-02" db="EMBL/GenBank/DDBJ databases">
        <title>Genomic Encyclopedia of Archaeal and Bacterial Type Strains, Phase II (KMG-II): from individual species to whole genera.</title>
        <authorList>
            <person name="Goeker M."/>
        </authorList>
    </citation>
    <scope>NUCLEOTIDE SEQUENCE [LARGE SCALE GENOMIC DNA]</scope>
    <source>
        <strain evidence="3 4">DSM 29526</strain>
    </source>
</reference>
<feature type="domain" description="Gamma-glutamylcyclotransferase AIG2-like" evidence="2">
    <location>
        <begin position="8"/>
        <end position="128"/>
    </location>
</feature>
<dbReference type="Gene3D" id="3.10.490.10">
    <property type="entry name" value="Gamma-glutamyl cyclotransferase-like"/>
    <property type="match status" value="1"/>
</dbReference>